<reference evidence="1 2" key="1">
    <citation type="journal article" date="2011" name="Appl. Environ. Microbiol.">
        <title>Methanogenic archaea isolated from Taiwan's Chelungpu fault.</title>
        <authorList>
            <person name="Wu S.Y."/>
            <person name="Lai M.C."/>
        </authorList>
    </citation>
    <scope>NUCLEOTIDE SEQUENCE [LARGE SCALE GENOMIC DNA]</scope>
    <source>
        <strain evidence="1 2">St545Mb</strain>
    </source>
</reference>
<accession>A0AAE3HAG2</accession>
<proteinExistence type="predicted"/>
<dbReference type="AlphaFoldDB" id="A0AAE3HAG2"/>
<evidence type="ECO:0000313" key="1">
    <source>
        <dbReference type="EMBL" id="MCQ6962534.1"/>
    </source>
</evidence>
<protein>
    <submittedName>
        <fullName evidence="1">Uncharacterized protein</fullName>
    </submittedName>
</protein>
<organism evidence="1 2">
    <name type="scientific">Methanolobus chelungpuianus</name>
    <dbReference type="NCBI Taxonomy" id="502115"/>
    <lineage>
        <taxon>Archaea</taxon>
        <taxon>Methanobacteriati</taxon>
        <taxon>Methanobacteriota</taxon>
        <taxon>Stenosarchaea group</taxon>
        <taxon>Methanomicrobia</taxon>
        <taxon>Methanosarcinales</taxon>
        <taxon>Methanosarcinaceae</taxon>
        <taxon>Methanolobus</taxon>
    </lineage>
</organism>
<sequence>MSREFSQMDKQIFDKLAPEAGGSTMSGMGHNYPFILRPISHRIAQSAEDFRNRLERLDATELDYLVGLAMEDKEDIRSLEDEDVESFMEFVRERISPEREKELKAKLGLV</sequence>
<dbReference type="EMBL" id="JTEO01000004">
    <property type="protein sequence ID" value="MCQ6962534.1"/>
    <property type="molecule type" value="Genomic_DNA"/>
</dbReference>
<name>A0AAE3HAG2_9EURY</name>
<dbReference type="Proteomes" id="UP001206983">
    <property type="component" value="Unassembled WGS sequence"/>
</dbReference>
<keyword evidence="2" id="KW-1185">Reference proteome</keyword>
<evidence type="ECO:0000313" key="2">
    <source>
        <dbReference type="Proteomes" id="UP001206983"/>
    </source>
</evidence>
<dbReference type="RefSeq" id="WP_256622323.1">
    <property type="nucleotide sequence ID" value="NZ_JTEO01000004.1"/>
</dbReference>
<comment type="caution">
    <text evidence="1">The sequence shown here is derived from an EMBL/GenBank/DDBJ whole genome shotgun (WGS) entry which is preliminary data.</text>
</comment>
<gene>
    <name evidence="1" type="ORF">PV02_05125</name>
</gene>